<evidence type="ECO:0000256" key="3">
    <source>
        <dbReference type="ARBA" id="ARBA00022692"/>
    </source>
</evidence>
<dbReference type="STRING" id="456.Ljor_1339"/>
<dbReference type="AlphaFoldDB" id="A0A0W0VBM5"/>
<name>A0A0W0VBM5_9GAMM</name>
<keyword evidence="4 6" id="KW-1133">Transmembrane helix</keyword>
<comment type="subcellular location">
    <subcellularLocation>
        <location evidence="1">Membrane</location>
        <topology evidence="1">Multi-pass membrane protein</topology>
    </subcellularLocation>
</comment>
<feature type="transmembrane region" description="Helical" evidence="6">
    <location>
        <begin position="231"/>
        <end position="262"/>
    </location>
</feature>
<dbReference type="Pfam" id="PF01594">
    <property type="entry name" value="AI-2E_transport"/>
    <property type="match status" value="1"/>
</dbReference>
<dbReference type="GO" id="GO:0055085">
    <property type="term" value="P:transmembrane transport"/>
    <property type="evidence" value="ECO:0007669"/>
    <property type="project" value="TreeGrafter"/>
</dbReference>
<reference evidence="7 8" key="1">
    <citation type="submission" date="2015-11" db="EMBL/GenBank/DDBJ databases">
        <title>Genomic analysis of 38 Legionella species identifies large and diverse effector repertoires.</title>
        <authorList>
            <person name="Burstein D."/>
            <person name="Amaro F."/>
            <person name="Zusman T."/>
            <person name="Lifshitz Z."/>
            <person name="Cohen O."/>
            <person name="Gilbert J.A."/>
            <person name="Pupko T."/>
            <person name="Shuman H.A."/>
            <person name="Segal G."/>
        </authorList>
    </citation>
    <scope>NUCLEOTIDE SEQUENCE [LARGE SCALE GENOMIC DNA]</scope>
    <source>
        <strain evidence="7 8">BL-540</strain>
    </source>
</reference>
<dbReference type="InterPro" id="IPR002549">
    <property type="entry name" value="AI-2E-like"/>
</dbReference>
<evidence type="ECO:0000256" key="1">
    <source>
        <dbReference type="ARBA" id="ARBA00004141"/>
    </source>
</evidence>
<dbReference type="RefSeq" id="WP_058470834.1">
    <property type="nucleotide sequence ID" value="NZ_CAXYJA010000004.1"/>
</dbReference>
<comment type="similarity">
    <text evidence="2">Belongs to the autoinducer-2 exporter (AI-2E) (TC 2.A.86) family.</text>
</comment>
<evidence type="ECO:0000256" key="4">
    <source>
        <dbReference type="ARBA" id="ARBA00022989"/>
    </source>
</evidence>
<sequence length="348" mass="39205">MEEQEVKNSAGWELKILGFLAICFIFYIGYPLLFPLFLSFFLYSLLNPFMQFFLALKLPRMLAAAIITVLIVGLLSLAISVLMGPASEWVDKAPENFDIIEHKFSFIKKPLAKLNEAIKTAEHFTDSKKVQKVEITQPTNIGYSIFDLTTNAIFMIFLTALFLFFLLVYLKTIFDKLAQVSTYRQTTVAMNFFHTVQTDISTYLGTFTLICIGLGAAIAVELYFLDLPNAALWGVMAALLNFIPYIGPSIGIGVVFFVSLLTFDSYIQILLPPLLYLLTSTIEGQIITPILIGHRMNLNPLVVFFSIVFWVWIWGIGGALLSIPLLAMVKIMMEHMPSISKYSLLLEK</sequence>
<evidence type="ECO:0000313" key="7">
    <source>
        <dbReference type="EMBL" id="KTD17033.1"/>
    </source>
</evidence>
<dbReference type="PATRIC" id="fig|456.5.peg.1433"/>
<proteinExistence type="inferred from homology"/>
<evidence type="ECO:0000256" key="6">
    <source>
        <dbReference type="SAM" id="Phobius"/>
    </source>
</evidence>
<keyword evidence="8" id="KW-1185">Reference proteome</keyword>
<comment type="caution">
    <text evidence="7">The sequence shown here is derived from an EMBL/GenBank/DDBJ whole genome shotgun (WGS) entry which is preliminary data.</text>
</comment>
<feature type="transmembrane region" description="Helical" evidence="6">
    <location>
        <begin position="274"/>
        <end position="292"/>
    </location>
</feature>
<accession>A0A0W0VBM5</accession>
<dbReference type="EMBL" id="LNYJ01000011">
    <property type="protein sequence ID" value="KTD17033.1"/>
    <property type="molecule type" value="Genomic_DNA"/>
</dbReference>
<feature type="transmembrane region" description="Helical" evidence="6">
    <location>
        <begin position="304"/>
        <end position="329"/>
    </location>
</feature>
<dbReference type="PANTHER" id="PTHR21716:SF16">
    <property type="entry name" value="BLL1467 PROTEIN"/>
    <property type="match status" value="1"/>
</dbReference>
<gene>
    <name evidence="7" type="ORF">Ljor_1339</name>
</gene>
<keyword evidence="3 6" id="KW-0812">Transmembrane</keyword>
<evidence type="ECO:0000256" key="5">
    <source>
        <dbReference type="ARBA" id="ARBA00023136"/>
    </source>
</evidence>
<feature type="transmembrane region" description="Helical" evidence="6">
    <location>
        <begin position="200"/>
        <end position="225"/>
    </location>
</feature>
<feature type="transmembrane region" description="Helical" evidence="6">
    <location>
        <begin position="152"/>
        <end position="170"/>
    </location>
</feature>
<feature type="transmembrane region" description="Helical" evidence="6">
    <location>
        <begin position="62"/>
        <end position="83"/>
    </location>
</feature>
<dbReference type="PANTHER" id="PTHR21716">
    <property type="entry name" value="TRANSMEMBRANE PROTEIN"/>
    <property type="match status" value="1"/>
</dbReference>
<organism evidence="7 8">
    <name type="scientific">Legionella jordanis</name>
    <dbReference type="NCBI Taxonomy" id="456"/>
    <lineage>
        <taxon>Bacteria</taxon>
        <taxon>Pseudomonadati</taxon>
        <taxon>Pseudomonadota</taxon>
        <taxon>Gammaproteobacteria</taxon>
        <taxon>Legionellales</taxon>
        <taxon>Legionellaceae</taxon>
        <taxon>Legionella</taxon>
    </lineage>
</organism>
<evidence type="ECO:0000256" key="2">
    <source>
        <dbReference type="ARBA" id="ARBA00009773"/>
    </source>
</evidence>
<keyword evidence="5 6" id="KW-0472">Membrane</keyword>
<dbReference type="GO" id="GO:0016020">
    <property type="term" value="C:membrane"/>
    <property type="evidence" value="ECO:0007669"/>
    <property type="project" value="UniProtKB-SubCell"/>
</dbReference>
<protein>
    <submittedName>
        <fullName evidence="7">Transporter, permease</fullName>
    </submittedName>
</protein>
<dbReference type="Proteomes" id="UP000055035">
    <property type="component" value="Unassembled WGS sequence"/>
</dbReference>
<evidence type="ECO:0000313" key="8">
    <source>
        <dbReference type="Proteomes" id="UP000055035"/>
    </source>
</evidence>